<organism evidence="4 5">
    <name type="scientific">Physocladia obscura</name>
    <dbReference type="NCBI Taxonomy" id="109957"/>
    <lineage>
        <taxon>Eukaryota</taxon>
        <taxon>Fungi</taxon>
        <taxon>Fungi incertae sedis</taxon>
        <taxon>Chytridiomycota</taxon>
        <taxon>Chytridiomycota incertae sedis</taxon>
        <taxon>Chytridiomycetes</taxon>
        <taxon>Chytridiales</taxon>
        <taxon>Chytriomycetaceae</taxon>
        <taxon>Physocladia</taxon>
    </lineage>
</organism>
<dbReference type="GO" id="GO:0008278">
    <property type="term" value="C:cohesin complex"/>
    <property type="evidence" value="ECO:0007669"/>
    <property type="project" value="TreeGrafter"/>
</dbReference>
<dbReference type="GO" id="GO:0007062">
    <property type="term" value="P:sister chromatid cohesion"/>
    <property type="evidence" value="ECO:0007669"/>
    <property type="project" value="UniProtKB-ARBA"/>
</dbReference>
<dbReference type="GO" id="GO:0046540">
    <property type="term" value="C:U4/U6 x U5 tri-snRNP complex"/>
    <property type="evidence" value="ECO:0007669"/>
    <property type="project" value="InterPro"/>
</dbReference>
<proteinExistence type="inferred from homology"/>
<dbReference type="InterPro" id="IPR004123">
    <property type="entry name" value="Dim1"/>
</dbReference>
<dbReference type="Proteomes" id="UP001211907">
    <property type="component" value="Unassembled WGS sequence"/>
</dbReference>
<dbReference type="SMART" id="SM01410">
    <property type="entry name" value="DIM1"/>
    <property type="match status" value="1"/>
</dbReference>
<feature type="compositionally biased region" description="Basic residues" evidence="2">
    <location>
        <begin position="178"/>
        <end position="188"/>
    </location>
</feature>
<feature type="region of interest" description="Disordered" evidence="2">
    <location>
        <begin position="657"/>
        <end position="682"/>
    </location>
</feature>
<feature type="domain" description="SCD" evidence="3">
    <location>
        <begin position="444"/>
        <end position="538"/>
    </location>
</feature>
<dbReference type="PANTHER" id="PTHR11199:SF0">
    <property type="entry name" value="LD34181P-RELATED"/>
    <property type="match status" value="1"/>
</dbReference>
<dbReference type="Pfam" id="PF24571">
    <property type="entry name" value="HEAT_SCC3-SA"/>
    <property type="match status" value="1"/>
</dbReference>
<protein>
    <submittedName>
        <fullName evidence="4">Thioredoxin-like 4A</fullName>
    </submittedName>
</protein>
<dbReference type="GO" id="GO:0000398">
    <property type="term" value="P:mRNA splicing, via spliceosome"/>
    <property type="evidence" value="ECO:0007669"/>
    <property type="project" value="InterPro"/>
</dbReference>
<dbReference type="GO" id="GO:0003682">
    <property type="term" value="F:chromatin binding"/>
    <property type="evidence" value="ECO:0007669"/>
    <property type="project" value="TreeGrafter"/>
</dbReference>
<dbReference type="InterPro" id="IPR036249">
    <property type="entry name" value="Thioredoxin-like_sf"/>
</dbReference>
<name>A0AAD5T9Q8_9FUNG</name>
<dbReference type="Pfam" id="PF21581">
    <property type="entry name" value="SCD"/>
    <property type="match status" value="1"/>
</dbReference>
<dbReference type="SUPFAM" id="SSF48371">
    <property type="entry name" value="ARM repeat"/>
    <property type="match status" value="2"/>
</dbReference>
<dbReference type="SUPFAM" id="SSF52833">
    <property type="entry name" value="Thioredoxin-like"/>
    <property type="match status" value="1"/>
</dbReference>
<dbReference type="InterPro" id="IPR039662">
    <property type="entry name" value="Cohesin_Scc3/SA"/>
</dbReference>
<comment type="similarity">
    <text evidence="1">Belongs to the DIM1 family.</text>
</comment>
<comment type="caution">
    <text evidence="4">The sequence shown here is derived from an EMBL/GenBank/DDBJ whole genome shotgun (WGS) entry which is preliminary data.</text>
</comment>
<feature type="compositionally biased region" description="Acidic residues" evidence="2">
    <location>
        <begin position="1684"/>
        <end position="1700"/>
    </location>
</feature>
<dbReference type="Gene3D" id="3.40.30.10">
    <property type="entry name" value="Glutaredoxin"/>
    <property type="match status" value="1"/>
</dbReference>
<gene>
    <name evidence="4" type="primary">TXNL4A</name>
    <name evidence="4" type="ORF">HK100_012716</name>
</gene>
<evidence type="ECO:0000256" key="2">
    <source>
        <dbReference type="SAM" id="MobiDB-lite"/>
    </source>
</evidence>
<sequence length="1790" mass="200136">MRHVDQAILSEEDRVVIIRFGHDWDTTCMQMDEVLYSISEKIKNFAVIYLCDITEVPDFNKMYEIYDPCTVMFFYRNKHIMVDLGTGNNNKINWAMEDKQEMIDIVETVFQGARKGRGLVISPKADDEASRDSQSDSASSVTPPQTPRTPRTQAKRKRKSGSDNGNSDSGESTPKAKPTLRQKGRPKGQKQQQTSHASKKQQPESAAKVGGLFDILVAKGSALASAVSEWVDDWNEDENAAMVELINFILETSGCNGKITADLLEDEDLIKEALEELQSQISSSENYPLIAKKSAAARRTSTSAKLRSNLTEFWTKWFLKLKNLPKDSPIFAIPPEDDIDEDSPPPSCFELLKTWLTLMSSSTFRAFRHTSTAIILILMTNLCDAAAGIHEEWTTLSRQLETLQKNKSSANSDRLLRMELEVETLATKKEILEKHMSDLFESVFIHRYRDIDSTIRAECIKELGIWITKFPDHYLDSFNVRLETLKSLHTLYTAPATTISLRPFTERFKPRILEMSLREAHPACRVVAVELIGRMSAAGLISDNDRAHVMPLLFCADDSRARAATAIFAGRVVADEIIPQAIEDAEAVIGEDGADGDDAGKNTSFNFSWVCWKAIAGFLVGVGNQVQANVMKQEIAATAENLRRKKKDSVETVVPSSQSFEASLSLPSQQTQENADDDDEEEIDEDDLDEELKDQMIAKLRFLSELRDWCYFGDELVDVVNKEHVDNFVSIGSGNMNAAISALLGQVEFLKEWESILEYLSSDLTIGNANDDASQRELAVLNLHRLSDDQEYCLILILNGILANAETGSQEEVKGKKNLREEENEEDMEFKSSRILIKYLPKLLKKYGNEYEGTGHKVLIEVIKLVRHLNIVAYLELRMLKVYDSLLEDLMAILLRQSKNEILGEFMQTFSHLIGKQNSMSRPDATPKKGKRALAMETDSLALSTGLHKSAYEKLEDAIELEILPQVFSFGQKYRDDIESGSKLVPSDIASGLLASLRRLRAVSAIVDTSNMKIRIDGNTAIDENLLLEETIFNALNPIFKAVGNYSMSKSSRLDILNSDDLDSSKDVIESDRVASDILSLLIEHQSQDVLLSLSEFVQNQQQSNNNEDEEEMSDLTLNKLTAIIKVCEEIIVGDHTKSSYSVGVQMSATRALFDIFTALLFCKTLPLRLSIGLDTQAAIVEFTVKCFEAVGIFDRALKSRLVATLCNQDIILKHTRIPKIEAPEIAESTMVNLLHICVGLCNLIGGGVLDVKYAAYLLQFDGIVETDVTNSSFVVIPSVDTRSFEKLFSAKSRLFGAGWDTCMEIVAGRIIGERVLRYLESYEGQNEDYDQKIHVDKVRTVIEETGLMIGDSLNMSLDLFVYGKVGSLQHMEALSKLFMGKLQLWITQLGDDNDGEHDRVYLQAVATRTLLILLRKAIDHMAEISSAATKIKQPIRKQAKLFGNSESILHSLEEITHAWIIWGALGGMIAKIIASFGVGYEARPEDAGISSIRDILEYAEKTLAANGIKPVESDVLWQPYFAFYKALENADPKIKKERKKKLVKDEGDSTKKSQSARNKSKPHQKNALSFSKDEINSGSQVVDSEDKNEQEEENEGEEVPLIRRRAPQSKKNLKEGNVKSITASKNRVVETKAKSNKTKSSVAKKKQVRATSQSSDSGDENRQEEEEEDLVHRRMTSTKQTNDDDTDNNSEDDGDDNDDMSASPLPKKSTKNNPIAYKKSGATVLGKRNTRSRSRLTLSSGGGSEKSMQQAGDSDSNERMESDADEEEEEEEIPSSPESQMRTVKRVRL</sequence>
<dbReference type="InterPro" id="IPR056396">
    <property type="entry name" value="HEAT_SCC3-SA"/>
</dbReference>
<dbReference type="PANTHER" id="PTHR11199">
    <property type="entry name" value="STROMAL ANTIGEN"/>
    <property type="match status" value="1"/>
</dbReference>
<reference evidence="4" key="1">
    <citation type="submission" date="2020-05" db="EMBL/GenBank/DDBJ databases">
        <title>Phylogenomic resolution of chytrid fungi.</title>
        <authorList>
            <person name="Stajich J.E."/>
            <person name="Amses K."/>
            <person name="Simmons R."/>
            <person name="Seto K."/>
            <person name="Myers J."/>
            <person name="Bonds A."/>
            <person name="Quandt C.A."/>
            <person name="Barry K."/>
            <person name="Liu P."/>
            <person name="Grigoriev I."/>
            <person name="Longcore J.E."/>
            <person name="James T.Y."/>
        </authorList>
    </citation>
    <scope>NUCLEOTIDE SEQUENCE</scope>
    <source>
        <strain evidence="4">JEL0513</strain>
    </source>
</reference>
<feature type="compositionally biased region" description="Acidic residues" evidence="2">
    <location>
        <begin position="1587"/>
        <end position="1599"/>
    </location>
</feature>
<dbReference type="PROSITE" id="PS51425">
    <property type="entry name" value="SCD"/>
    <property type="match status" value="1"/>
</dbReference>
<dbReference type="EMBL" id="JADGJH010000095">
    <property type="protein sequence ID" value="KAJ3138455.1"/>
    <property type="molecule type" value="Genomic_DNA"/>
</dbReference>
<feature type="compositionally biased region" description="Low complexity" evidence="2">
    <location>
        <begin position="135"/>
        <end position="152"/>
    </location>
</feature>
<feature type="compositionally biased region" description="Basic and acidic residues" evidence="2">
    <location>
        <begin position="124"/>
        <end position="134"/>
    </location>
</feature>
<feature type="region of interest" description="Disordered" evidence="2">
    <location>
        <begin position="1536"/>
        <end position="1790"/>
    </location>
</feature>
<feature type="compositionally biased region" description="Polar residues" evidence="2">
    <location>
        <begin position="657"/>
        <end position="673"/>
    </location>
</feature>
<feature type="region of interest" description="Disordered" evidence="2">
    <location>
        <begin position="120"/>
        <end position="206"/>
    </location>
</feature>
<dbReference type="InterPro" id="IPR013721">
    <property type="entry name" value="STAG"/>
</dbReference>
<evidence type="ECO:0000313" key="4">
    <source>
        <dbReference type="EMBL" id="KAJ3138455.1"/>
    </source>
</evidence>
<dbReference type="FunFam" id="3.40.30.10:FF:000004">
    <property type="entry name" value="Spliceosomal protein DIB1"/>
    <property type="match status" value="1"/>
</dbReference>
<accession>A0AAD5T9Q8</accession>
<keyword evidence="5" id="KW-1185">Reference proteome</keyword>
<dbReference type="Pfam" id="PF02966">
    <property type="entry name" value="DIM1"/>
    <property type="match status" value="1"/>
</dbReference>
<dbReference type="InterPro" id="IPR016024">
    <property type="entry name" value="ARM-type_fold"/>
</dbReference>
<feature type="compositionally biased region" description="Acidic residues" evidence="2">
    <location>
        <begin position="1764"/>
        <end position="1774"/>
    </location>
</feature>
<evidence type="ECO:0000256" key="1">
    <source>
        <dbReference type="ARBA" id="ARBA00008241"/>
    </source>
</evidence>
<dbReference type="CDD" id="cd02954">
    <property type="entry name" value="DIM1"/>
    <property type="match status" value="1"/>
</dbReference>
<dbReference type="GO" id="GO:0000785">
    <property type="term" value="C:chromatin"/>
    <property type="evidence" value="ECO:0007669"/>
    <property type="project" value="TreeGrafter"/>
</dbReference>
<evidence type="ECO:0000259" key="3">
    <source>
        <dbReference type="PROSITE" id="PS51425"/>
    </source>
</evidence>
<evidence type="ECO:0000313" key="5">
    <source>
        <dbReference type="Proteomes" id="UP001211907"/>
    </source>
</evidence>
<feature type="compositionally biased region" description="Basic residues" evidence="2">
    <location>
        <begin position="1635"/>
        <end position="1649"/>
    </location>
</feature>
<dbReference type="Pfam" id="PF08514">
    <property type="entry name" value="STAG"/>
    <property type="match status" value="1"/>
</dbReference>
<dbReference type="InterPro" id="IPR020839">
    <property type="entry name" value="SCD"/>
</dbReference>